<dbReference type="InterPro" id="IPR036259">
    <property type="entry name" value="MFS_trans_sf"/>
</dbReference>
<gene>
    <name evidence="6" type="ORF">HG535_0A07320</name>
</gene>
<dbReference type="PANTHER" id="PTHR11360:SF284">
    <property type="entry name" value="EG:103B4.3 PROTEIN-RELATED"/>
    <property type="match status" value="1"/>
</dbReference>
<dbReference type="Proteomes" id="UP000509704">
    <property type="component" value="Chromosome 1"/>
</dbReference>
<feature type="transmembrane region" description="Helical" evidence="4">
    <location>
        <begin position="354"/>
        <end position="373"/>
    </location>
</feature>
<keyword evidence="4" id="KW-0472">Membrane</keyword>
<keyword evidence="4" id="KW-0812">Transmembrane</keyword>
<dbReference type="GO" id="GO:0022857">
    <property type="term" value="F:transmembrane transporter activity"/>
    <property type="evidence" value="ECO:0007669"/>
    <property type="project" value="InterPro"/>
</dbReference>
<keyword evidence="4" id="KW-1133">Transmembrane helix</keyword>
<protein>
    <recommendedName>
        <fullName evidence="5">Major facilitator superfamily (MFS) profile domain-containing protein</fullName>
    </recommendedName>
</protein>
<comment type="similarity">
    <text evidence="2">Belongs to the major facilitator superfamily. Monocarboxylate porter (TC 2.A.1.13) family.</text>
</comment>
<feature type="region of interest" description="Disordered" evidence="3">
    <location>
        <begin position="1"/>
        <end position="24"/>
    </location>
</feature>
<feature type="transmembrane region" description="Helical" evidence="4">
    <location>
        <begin position="451"/>
        <end position="472"/>
    </location>
</feature>
<evidence type="ECO:0000313" key="6">
    <source>
        <dbReference type="EMBL" id="QLG70790.1"/>
    </source>
</evidence>
<feature type="transmembrane region" description="Helical" evidence="4">
    <location>
        <begin position="291"/>
        <end position="311"/>
    </location>
</feature>
<feature type="transmembrane region" description="Helical" evidence="4">
    <location>
        <begin position="380"/>
        <end position="405"/>
    </location>
</feature>
<comment type="subcellular location">
    <subcellularLocation>
        <location evidence="1">Membrane</location>
        <topology evidence="1">Multi-pass membrane protein</topology>
    </subcellularLocation>
</comment>
<dbReference type="EMBL" id="CP058604">
    <property type="protein sequence ID" value="QLG70790.1"/>
    <property type="molecule type" value="Genomic_DNA"/>
</dbReference>
<accession>A0A7H9AWK3</accession>
<feature type="transmembrane region" description="Helical" evidence="4">
    <location>
        <begin position="123"/>
        <end position="141"/>
    </location>
</feature>
<dbReference type="AlphaFoldDB" id="A0A7H9AWK3"/>
<dbReference type="Pfam" id="PF07690">
    <property type="entry name" value="MFS_1"/>
    <property type="match status" value="1"/>
</dbReference>
<feature type="transmembrane region" description="Helical" evidence="4">
    <location>
        <begin position="241"/>
        <end position="261"/>
    </location>
</feature>
<dbReference type="InterPro" id="IPR050327">
    <property type="entry name" value="Proton-linked_MCT"/>
</dbReference>
<keyword evidence="7" id="KW-1185">Reference proteome</keyword>
<dbReference type="PROSITE" id="PS50850">
    <property type="entry name" value="MFS"/>
    <property type="match status" value="1"/>
</dbReference>
<name>A0A7H9AWK3_ZYGMR</name>
<feature type="transmembrane region" description="Helical" evidence="4">
    <location>
        <begin position="177"/>
        <end position="198"/>
    </location>
</feature>
<evidence type="ECO:0000259" key="5">
    <source>
        <dbReference type="PROSITE" id="PS50850"/>
    </source>
</evidence>
<dbReference type="Gene3D" id="1.20.1250.20">
    <property type="entry name" value="MFS general substrate transporter like domains"/>
    <property type="match status" value="2"/>
</dbReference>
<dbReference type="GeneID" id="59234426"/>
<dbReference type="SUPFAM" id="SSF103473">
    <property type="entry name" value="MFS general substrate transporter"/>
    <property type="match status" value="1"/>
</dbReference>
<evidence type="ECO:0000256" key="1">
    <source>
        <dbReference type="ARBA" id="ARBA00004141"/>
    </source>
</evidence>
<feature type="transmembrane region" description="Helical" evidence="4">
    <location>
        <begin position="210"/>
        <end position="229"/>
    </location>
</feature>
<proteinExistence type="inferred from homology"/>
<dbReference type="PANTHER" id="PTHR11360">
    <property type="entry name" value="MONOCARBOXYLATE TRANSPORTER"/>
    <property type="match status" value="1"/>
</dbReference>
<dbReference type="InterPro" id="IPR020846">
    <property type="entry name" value="MFS_dom"/>
</dbReference>
<evidence type="ECO:0000256" key="4">
    <source>
        <dbReference type="SAM" id="Phobius"/>
    </source>
</evidence>
<dbReference type="OrthoDB" id="410267at2759"/>
<feature type="transmembrane region" description="Helical" evidence="4">
    <location>
        <begin position="81"/>
        <end position="103"/>
    </location>
</feature>
<feature type="transmembrane region" description="Helical" evidence="4">
    <location>
        <begin position="153"/>
        <end position="171"/>
    </location>
</feature>
<feature type="domain" description="Major facilitator superfamily (MFS) profile" evidence="5">
    <location>
        <begin position="86"/>
        <end position="473"/>
    </location>
</feature>
<evidence type="ECO:0000313" key="7">
    <source>
        <dbReference type="Proteomes" id="UP000509704"/>
    </source>
</evidence>
<organism evidence="6 7">
    <name type="scientific">Zygotorulaspora mrakii</name>
    <name type="common">Zygosaccharomyces mrakii</name>
    <dbReference type="NCBI Taxonomy" id="42260"/>
    <lineage>
        <taxon>Eukaryota</taxon>
        <taxon>Fungi</taxon>
        <taxon>Dikarya</taxon>
        <taxon>Ascomycota</taxon>
        <taxon>Saccharomycotina</taxon>
        <taxon>Saccharomycetes</taxon>
        <taxon>Saccharomycetales</taxon>
        <taxon>Saccharomycetaceae</taxon>
        <taxon>Zygotorulaspora</taxon>
    </lineage>
</organism>
<dbReference type="KEGG" id="zmk:HG535_0A07320"/>
<dbReference type="RefSeq" id="XP_037142518.1">
    <property type="nucleotide sequence ID" value="XM_037286623.1"/>
</dbReference>
<dbReference type="GO" id="GO:0016020">
    <property type="term" value="C:membrane"/>
    <property type="evidence" value="ECO:0007669"/>
    <property type="project" value="UniProtKB-SubCell"/>
</dbReference>
<sequence length="482" mass="52525">MTGSNECFGGVDEQSRSRGQFNMDSNSIYRSDSMSSHRAPPQTVEAVTCGNDDRVECREATVEGATAEHDTNSDGHPYRGYMIILAGFAANFVVFGFAFTYGVFQDFYLSADGPLHGKSPSSVSIIGTLATGLTYLLTFMNNAVLRYLSIRQVMIAGSLLMSMGLVCASFASEIWHFALTQGVMFGIGGAMTYLPPVIHAPPYFKTHRGTAMGLLFSGTGIGGLVLAPLTRFLITRIGWNWALRVCGMISFIFLVPTSLLVHPHQSTLSVHESDKLRIIPLNSKLFTNRKFIIHMAGAAFQSAGYLIPGYYMSSFGQTLGFSYNEGSVLIGINNAVNAASKIVVGYSSDKFGRFNMLVLCCVLSSLTVLGLWLTSTRGTFISFVVLYGAVSGPIISLLPTCLVELFGLQNYQSSTWFLYFCRGAGTFLGSPIAGLFIRNGALVPRDYRNTILYNAALFLANSSCFIFVRTLVALDNNWKLKQ</sequence>
<dbReference type="InterPro" id="IPR011701">
    <property type="entry name" value="MFS"/>
</dbReference>
<feature type="transmembrane region" description="Helical" evidence="4">
    <location>
        <begin position="417"/>
        <end position="439"/>
    </location>
</feature>
<evidence type="ECO:0000256" key="3">
    <source>
        <dbReference type="SAM" id="MobiDB-lite"/>
    </source>
</evidence>
<evidence type="ECO:0000256" key="2">
    <source>
        <dbReference type="ARBA" id="ARBA00006727"/>
    </source>
</evidence>
<reference evidence="6 7" key="1">
    <citation type="submission" date="2020-07" db="EMBL/GenBank/DDBJ databases">
        <title>The yeast mating-type switching endonuclease HO is a domesticated member of an unorthodox homing genetic element family.</title>
        <authorList>
            <person name="Coughlan A.Y."/>
            <person name="Lombardi L."/>
            <person name="Braun-Galleani S."/>
            <person name="Martos A.R."/>
            <person name="Galeote V."/>
            <person name="Bigey F."/>
            <person name="Dequin S."/>
            <person name="Byrne K.P."/>
            <person name="Wolfe K.H."/>
        </authorList>
    </citation>
    <scope>NUCLEOTIDE SEQUENCE [LARGE SCALE GENOMIC DNA]</scope>
    <source>
        <strain evidence="6 7">NRRL Y-6702</strain>
    </source>
</reference>